<dbReference type="SUPFAM" id="SSF54593">
    <property type="entry name" value="Glyoxalase/Bleomycin resistance protein/Dihydroxybiphenyl dioxygenase"/>
    <property type="match status" value="1"/>
</dbReference>
<dbReference type="Proteomes" id="UP000644610">
    <property type="component" value="Unassembled WGS sequence"/>
</dbReference>
<proteinExistence type="predicted"/>
<dbReference type="Pfam" id="PF00903">
    <property type="entry name" value="Glyoxalase"/>
    <property type="match status" value="1"/>
</dbReference>
<protein>
    <recommendedName>
        <fullName evidence="1">VOC domain-containing protein</fullName>
    </recommendedName>
</protein>
<dbReference type="AlphaFoldDB" id="A0A8J3UVF8"/>
<dbReference type="InterPro" id="IPR029068">
    <property type="entry name" value="Glyas_Bleomycin-R_OHBP_Dase"/>
</dbReference>
<organism evidence="2 3">
    <name type="scientific">Planotetraspora silvatica</name>
    <dbReference type="NCBI Taxonomy" id="234614"/>
    <lineage>
        <taxon>Bacteria</taxon>
        <taxon>Bacillati</taxon>
        <taxon>Actinomycetota</taxon>
        <taxon>Actinomycetes</taxon>
        <taxon>Streptosporangiales</taxon>
        <taxon>Streptosporangiaceae</taxon>
        <taxon>Planotetraspora</taxon>
    </lineage>
</organism>
<dbReference type="RefSeq" id="WP_203980937.1">
    <property type="nucleotide sequence ID" value="NZ_BAAAKY010000007.1"/>
</dbReference>
<dbReference type="Gene3D" id="3.10.180.10">
    <property type="entry name" value="2,3-Dihydroxybiphenyl 1,2-Dioxygenase, domain 1"/>
    <property type="match status" value="1"/>
</dbReference>
<dbReference type="InterPro" id="IPR004360">
    <property type="entry name" value="Glyas_Fos-R_dOase_dom"/>
</dbReference>
<dbReference type="EMBL" id="BOOQ01000072">
    <property type="protein sequence ID" value="GII51445.1"/>
    <property type="molecule type" value="Genomic_DNA"/>
</dbReference>
<accession>A0A8J3UVF8</accession>
<comment type="caution">
    <text evidence="2">The sequence shown here is derived from an EMBL/GenBank/DDBJ whole genome shotgun (WGS) entry which is preliminary data.</text>
</comment>
<dbReference type="CDD" id="cd06587">
    <property type="entry name" value="VOC"/>
    <property type="match status" value="1"/>
</dbReference>
<evidence type="ECO:0000259" key="1">
    <source>
        <dbReference type="PROSITE" id="PS51819"/>
    </source>
</evidence>
<keyword evidence="3" id="KW-1185">Reference proteome</keyword>
<sequence length="130" mass="13990">MNVISSAVSLTVADPEASSKFFTSHLGFREILINADFVALGRDDAAVDLVLVRHDPETDRPGLRPAGVIVSFAITGIAAEYERLRNEGADIGVPLHQDLGGEWVLRLTDPNGVVIELVEWEPPGGIHPPD</sequence>
<gene>
    <name evidence="2" type="ORF">Psi02_78690</name>
</gene>
<name>A0A8J3UVF8_9ACTN</name>
<dbReference type="PROSITE" id="PS51819">
    <property type="entry name" value="VOC"/>
    <property type="match status" value="1"/>
</dbReference>
<dbReference type="InterPro" id="IPR037523">
    <property type="entry name" value="VOC_core"/>
</dbReference>
<evidence type="ECO:0000313" key="3">
    <source>
        <dbReference type="Proteomes" id="UP000644610"/>
    </source>
</evidence>
<evidence type="ECO:0000313" key="2">
    <source>
        <dbReference type="EMBL" id="GII51445.1"/>
    </source>
</evidence>
<feature type="domain" description="VOC" evidence="1">
    <location>
        <begin position="3"/>
        <end position="120"/>
    </location>
</feature>
<reference evidence="2" key="1">
    <citation type="submission" date="2021-01" db="EMBL/GenBank/DDBJ databases">
        <title>Whole genome shotgun sequence of Planotetraspora silvatica NBRC 100141.</title>
        <authorList>
            <person name="Komaki H."/>
            <person name="Tamura T."/>
        </authorList>
    </citation>
    <scope>NUCLEOTIDE SEQUENCE</scope>
    <source>
        <strain evidence="2">NBRC 100141</strain>
    </source>
</reference>